<sequence>MTGLPGRVYFLIKRDFSALKKISSDSFPGDTQGDNAFVDCMLIISKRAKKSSWILIKIIVLFFTNKICIFLYVQVLNIFLHLFPICLADHKNL</sequence>
<proteinExistence type="predicted"/>
<dbReference type="Proteomes" id="UP000231183">
    <property type="component" value="Unassembled WGS sequence"/>
</dbReference>
<dbReference type="EMBL" id="PFBX01000026">
    <property type="protein sequence ID" value="PIT87471.1"/>
    <property type="molecule type" value="Genomic_DNA"/>
</dbReference>
<evidence type="ECO:0000313" key="2">
    <source>
        <dbReference type="EMBL" id="PIT87471.1"/>
    </source>
</evidence>
<evidence type="ECO:0000256" key="1">
    <source>
        <dbReference type="SAM" id="Phobius"/>
    </source>
</evidence>
<reference evidence="3" key="1">
    <citation type="submission" date="2017-09" db="EMBL/GenBank/DDBJ databases">
        <title>Depth-based differentiation of microbial function through sediment-hosted aquifers and enrichment of novel symbionts in the deep terrestrial subsurface.</title>
        <authorList>
            <person name="Probst A.J."/>
            <person name="Ladd B."/>
            <person name="Jarett J.K."/>
            <person name="Geller-Mcgrath D.E."/>
            <person name="Sieber C.M.K."/>
            <person name="Emerson J.B."/>
            <person name="Anantharaman K."/>
            <person name="Thomas B.C."/>
            <person name="Malmstrom R."/>
            <person name="Stieglmeier M."/>
            <person name="Klingl A."/>
            <person name="Woyke T."/>
            <person name="Ryan C.M."/>
            <person name="Banfield J.F."/>
        </authorList>
    </citation>
    <scope>NUCLEOTIDE SEQUENCE [LARGE SCALE GENOMIC DNA]</scope>
</reference>
<keyword evidence="1" id="KW-1133">Transmembrane helix</keyword>
<protein>
    <submittedName>
        <fullName evidence="2">Uncharacterized protein</fullName>
    </submittedName>
</protein>
<accession>A0A2M6W3V7</accession>
<gene>
    <name evidence="2" type="ORF">COU31_02785</name>
</gene>
<organism evidence="2 3">
    <name type="scientific">Candidatus Magasanikbacteria bacterium CG10_big_fil_rev_8_21_14_0_10_40_10</name>
    <dbReference type="NCBI Taxonomy" id="1974648"/>
    <lineage>
        <taxon>Bacteria</taxon>
        <taxon>Candidatus Magasanikiibacteriota</taxon>
    </lineage>
</organism>
<name>A0A2M6W3V7_9BACT</name>
<dbReference type="AlphaFoldDB" id="A0A2M6W3V7"/>
<comment type="caution">
    <text evidence="2">The sequence shown here is derived from an EMBL/GenBank/DDBJ whole genome shotgun (WGS) entry which is preliminary data.</text>
</comment>
<feature type="transmembrane region" description="Helical" evidence="1">
    <location>
        <begin position="54"/>
        <end position="73"/>
    </location>
</feature>
<keyword evidence="1" id="KW-0472">Membrane</keyword>
<evidence type="ECO:0000313" key="3">
    <source>
        <dbReference type="Proteomes" id="UP000231183"/>
    </source>
</evidence>
<keyword evidence="1" id="KW-0812">Transmembrane</keyword>